<reference evidence="1 2" key="1">
    <citation type="submission" date="2018-08" db="EMBL/GenBank/DDBJ databases">
        <title>Isolation, diversity and antifungal activity of Actinobacteria from wheat.</title>
        <authorList>
            <person name="Han C."/>
        </authorList>
    </citation>
    <scope>NUCLEOTIDE SEQUENCE [LARGE SCALE GENOMIC DNA]</scope>
    <source>
        <strain evidence="1 2">NEAU-YY421</strain>
    </source>
</reference>
<dbReference type="Pfam" id="PF19374">
    <property type="entry name" value="DUF5949"/>
    <property type="match status" value="1"/>
</dbReference>
<dbReference type="OrthoDB" id="4309362at2"/>
<dbReference type="InterPro" id="IPR045993">
    <property type="entry name" value="DUF5949"/>
</dbReference>
<accession>A0A372LXU8</accession>
<dbReference type="Proteomes" id="UP000263094">
    <property type="component" value="Unassembled WGS sequence"/>
</dbReference>
<dbReference type="AlphaFoldDB" id="A0A372LXU8"/>
<comment type="caution">
    <text evidence="1">The sequence shown here is derived from an EMBL/GenBank/DDBJ whole genome shotgun (WGS) entry which is preliminary data.</text>
</comment>
<evidence type="ECO:0000313" key="1">
    <source>
        <dbReference type="EMBL" id="RFU83482.1"/>
    </source>
</evidence>
<proteinExistence type="predicted"/>
<keyword evidence="2" id="KW-1185">Reference proteome</keyword>
<dbReference type="RefSeq" id="WP_128558844.1">
    <property type="nucleotide sequence ID" value="NZ_QUAK01000196.1"/>
</dbReference>
<protein>
    <submittedName>
        <fullName evidence="1">Uncharacterized protein</fullName>
    </submittedName>
</protein>
<sequence>MTSTSSENRPFHPAELGTLSVIPWSGEAPGTGTETPFLMAYSLGDGPGGREGTALAIRTVLENAGIPVGTFQDGTQHPNFPVQLLVEGGQAVVTMPHLKAQCPVPAEWLDAADACGHAYFVVTTRAWPEAEPGRPVTEEALTRFAGDANTLEYAAHCLVPVRKLRF</sequence>
<organism evidence="1 2">
    <name type="scientific">Streptomyces triticagri</name>
    <dbReference type="NCBI Taxonomy" id="2293568"/>
    <lineage>
        <taxon>Bacteria</taxon>
        <taxon>Bacillati</taxon>
        <taxon>Actinomycetota</taxon>
        <taxon>Actinomycetes</taxon>
        <taxon>Kitasatosporales</taxon>
        <taxon>Streptomycetaceae</taxon>
        <taxon>Streptomyces</taxon>
    </lineage>
</organism>
<dbReference type="EMBL" id="QUAK01000196">
    <property type="protein sequence ID" value="RFU83482.1"/>
    <property type="molecule type" value="Genomic_DNA"/>
</dbReference>
<name>A0A372LXU8_9ACTN</name>
<gene>
    <name evidence="1" type="ORF">DY218_27595</name>
</gene>
<evidence type="ECO:0000313" key="2">
    <source>
        <dbReference type="Proteomes" id="UP000263094"/>
    </source>
</evidence>